<dbReference type="PANTHER" id="PTHR45931">
    <property type="entry name" value="SI:CH211-59O9.10"/>
    <property type="match status" value="1"/>
</dbReference>
<dbReference type="PANTHER" id="PTHR45931:SF3">
    <property type="entry name" value="RING ZINC FINGER-CONTAINING PROTEIN"/>
    <property type="match status" value="1"/>
</dbReference>
<dbReference type="Proteomes" id="UP000326757">
    <property type="component" value="Unassembled WGS sequence"/>
</dbReference>
<feature type="domain" description="RING-type" evidence="6">
    <location>
        <begin position="425"/>
        <end position="468"/>
    </location>
</feature>
<evidence type="ECO:0000256" key="4">
    <source>
        <dbReference type="PROSITE-ProRule" id="PRU00175"/>
    </source>
</evidence>
<gene>
    <name evidence="7" type="ORF">EYC80_004111</name>
</gene>
<accession>A0A5N6KLQ2</accession>
<organism evidence="7 8">
    <name type="scientific">Monilinia laxa</name>
    <name type="common">Brown rot fungus</name>
    <name type="synonym">Sclerotinia laxa</name>
    <dbReference type="NCBI Taxonomy" id="61186"/>
    <lineage>
        <taxon>Eukaryota</taxon>
        <taxon>Fungi</taxon>
        <taxon>Dikarya</taxon>
        <taxon>Ascomycota</taxon>
        <taxon>Pezizomycotina</taxon>
        <taxon>Leotiomycetes</taxon>
        <taxon>Helotiales</taxon>
        <taxon>Sclerotiniaceae</taxon>
        <taxon>Monilinia</taxon>
    </lineage>
</organism>
<evidence type="ECO:0000256" key="3">
    <source>
        <dbReference type="ARBA" id="ARBA00022833"/>
    </source>
</evidence>
<reference evidence="7 8" key="1">
    <citation type="submission" date="2019-06" db="EMBL/GenBank/DDBJ databases">
        <title>Genome Sequence of the Brown Rot Fungal Pathogen Monilinia laxa.</title>
        <authorList>
            <person name="De Miccolis Angelini R.M."/>
            <person name="Landi L."/>
            <person name="Abate D."/>
            <person name="Pollastro S."/>
            <person name="Romanazzi G."/>
            <person name="Faretra F."/>
        </authorList>
    </citation>
    <scope>NUCLEOTIDE SEQUENCE [LARGE SCALE GENOMIC DNA]</scope>
    <source>
        <strain evidence="7 8">Mlax316</strain>
    </source>
</reference>
<keyword evidence="2 4" id="KW-0863">Zinc-finger</keyword>
<name>A0A5N6KLQ2_MONLA</name>
<evidence type="ECO:0000256" key="2">
    <source>
        <dbReference type="ARBA" id="ARBA00022771"/>
    </source>
</evidence>
<dbReference type="InterPro" id="IPR013083">
    <property type="entry name" value="Znf_RING/FYVE/PHD"/>
</dbReference>
<keyword evidence="1" id="KW-0479">Metal-binding</keyword>
<feature type="transmembrane region" description="Helical" evidence="5">
    <location>
        <begin position="12"/>
        <end position="30"/>
    </location>
</feature>
<dbReference type="InterPro" id="IPR051834">
    <property type="entry name" value="RING_finger_E3_ligase"/>
</dbReference>
<keyword evidence="8" id="KW-1185">Reference proteome</keyword>
<keyword evidence="5" id="KW-0812">Transmembrane</keyword>
<comment type="caution">
    <text evidence="7">The sequence shown here is derived from an EMBL/GenBank/DDBJ whole genome shotgun (WGS) entry which is preliminary data.</text>
</comment>
<dbReference type="AlphaFoldDB" id="A0A5N6KLQ2"/>
<dbReference type="Gene3D" id="3.30.40.10">
    <property type="entry name" value="Zinc/RING finger domain, C3HC4 (zinc finger)"/>
    <property type="match status" value="1"/>
</dbReference>
<keyword evidence="3" id="KW-0862">Zinc</keyword>
<dbReference type="SUPFAM" id="SSF57850">
    <property type="entry name" value="RING/U-box"/>
    <property type="match status" value="1"/>
</dbReference>
<evidence type="ECO:0000256" key="1">
    <source>
        <dbReference type="ARBA" id="ARBA00022723"/>
    </source>
</evidence>
<dbReference type="EMBL" id="VIGI01000001">
    <property type="protein sequence ID" value="KAB8304760.1"/>
    <property type="molecule type" value="Genomic_DNA"/>
</dbReference>
<evidence type="ECO:0000313" key="8">
    <source>
        <dbReference type="Proteomes" id="UP000326757"/>
    </source>
</evidence>
<dbReference type="GO" id="GO:0008270">
    <property type="term" value="F:zinc ion binding"/>
    <property type="evidence" value="ECO:0007669"/>
    <property type="project" value="UniProtKB-KW"/>
</dbReference>
<dbReference type="SMART" id="SM00184">
    <property type="entry name" value="RING"/>
    <property type="match status" value="1"/>
</dbReference>
<dbReference type="GO" id="GO:0061630">
    <property type="term" value="F:ubiquitin protein ligase activity"/>
    <property type="evidence" value="ECO:0007669"/>
    <property type="project" value="TreeGrafter"/>
</dbReference>
<dbReference type="GO" id="GO:0006511">
    <property type="term" value="P:ubiquitin-dependent protein catabolic process"/>
    <property type="evidence" value="ECO:0007669"/>
    <property type="project" value="TreeGrafter"/>
</dbReference>
<protein>
    <recommendedName>
        <fullName evidence="6">RING-type domain-containing protein</fullName>
    </recommendedName>
</protein>
<dbReference type="GO" id="GO:0005634">
    <property type="term" value="C:nucleus"/>
    <property type="evidence" value="ECO:0007669"/>
    <property type="project" value="TreeGrafter"/>
</dbReference>
<evidence type="ECO:0000313" key="7">
    <source>
        <dbReference type="EMBL" id="KAB8304760.1"/>
    </source>
</evidence>
<sequence>MWGVTSSESDQAFPFPLAAYAFLGTFLLVLSSPSIQPLKRLWVFLPGAVDPVHSVFLEKMALKELDNFVLLFPNEEWSNLATNDQLTSVISQLNPNISYAESISDNIQTLSTHNADTSGLIGGFLYVPDLDQDLACYNISKQYIPSNVTRQANLPSTDFTLIALAPWISIECTKGYLAAARKDPVRAFIFYHPDNGTTQPPPISSEQWALGDGGSWKTTNKYPVYAVPGSVGARMMREISLYSGNLTDVPNGHEISTFPGVDPRDYVRVYTQLSVSHGTNLPNLWEFLLIIIGVLAILLTITSGSMHFIQSSRRRSLRRRVENGEVNLETLGIKRLTVPQDIIDRMPIFTYHFGGQQLPLTHKGSNAAEQTYSSQGVPADENEISVCDDSIPKTMSPHFTSDLEISSISITPPEQQFVTFSQPTCPICLDDFESETTFIRELPCGHIFHPECIDPFLNNNSSLCPLCKKSVLPVGDCPVDITNAMVNRERNMRRLRSRIIIQEDNHDIEAGRSRFLVGSLGSSFKRRMFSTSIVPVNNVQMTVGSPIATGPPLMTSAIPSHSEGNSILGAEVSQDGISRQERAQQRIRELAAQQPAIEDPDLVQTRHQSSWRQAFSKAFPGYS</sequence>
<feature type="transmembrane region" description="Helical" evidence="5">
    <location>
        <begin position="287"/>
        <end position="309"/>
    </location>
</feature>
<dbReference type="PROSITE" id="PS50089">
    <property type="entry name" value="ZF_RING_2"/>
    <property type="match status" value="1"/>
</dbReference>
<evidence type="ECO:0000259" key="6">
    <source>
        <dbReference type="PROSITE" id="PS50089"/>
    </source>
</evidence>
<keyword evidence="5" id="KW-1133">Transmembrane helix</keyword>
<evidence type="ECO:0000256" key="5">
    <source>
        <dbReference type="SAM" id="Phobius"/>
    </source>
</evidence>
<dbReference type="InterPro" id="IPR001841">
    <property type="entry name" value="Znf_RING"/>
</dbReference>
<dbReference type="Pfam" id="PF13639">
    <property type="entry name" value="zf-RING_2"/>
    <property type="match status" value="1"/>
</dbReference>
<dbReference type="OrthoDB" id="21204at2759"/>
<dbReference type="CDD" id="cd16454">
    <property type="entry name" value="RING-H2_PA-TM-RING"/>
    <property type="match status" value="1"/>
</dbReference>
<proteinExistence type="predicted"/>
<keyword evidence="5" id="KW-0472">Membrane</keyword>